<accession>A0A3N0AG81</accession>
<dbReference type="OrthoDB" id="3177655at2"/>
<evidence type="ECO:0000256" key="1">
    <source>
        <dbReference type="SAM" id="Phobius"/>
    </source>
</evidence>
<organism evidence="2 3">
    <name type="scientific">Slackia faecicanis</name>
    <dbReference type="NCBI Taxonomy" id="255723"/>
    <lineage>
        <taxon>Bacteria</taxon>
        <taxon>Bacillati</taxon>
        <taxon>Actinomycetota</taxon>
        <taxon>Coriobacteriia</taxon>
        <taxon>Eggerthellales</taxon>
        <taxon>Eggerthellaceae</taxon>
        <taxon>Slackia</taxon>
    </lineage>
</organism>
<evidence type="ECO:0008006" key="4">
    <source>
        <dbReference type="Google" id="ProtNLM"/>
    </source>
</evidence>
<dbReference type="RefSeq" id="WP_123197882.1">
    <property type="nucleotide sequence ID" value="NZ_QICB01000002.1"/>
</dbReference>
<gene>
    <name evidence="2" type="ORF">DMP07_04180</name>
</gene>
<evidence type="ECO:0000313" key="3">
    <source>
        <dbReference type="Proteomes" id="UP000267368"/>
    </source>
</evidence>
<feature type="transmembrane region" description="Helical" evidence="1">
    <location>
        <begin position="6"/>
        <end position="32"/>
    </location>
</feature>
<proteinExistence type="predicted"/>
<comment type="caution">
    <text evidence="2">The sequence shown here is derived from an EMBL/GenBank/DDBJ whole genome shotgun (WGS) entry which is preliminary data.</text>
</comment>
<keyword evidence="1" id="KW-1133">Transmembrane helix</keyword>
<keyword evidence="1" id="KW-0472">Membrane</keyword>
<dbReference type="AlphaFoldDB" id="A0A3N0AG81"/>
<protein>
    <recommendedName>
        <fullName evidence="4">Pilus assembly protein TadE</fullName>
    </recommendedName>
</protein>
<dbReference type="EMBL" id="QICB01000002">
    <property type="protein sequence ID" value="RNL20783.1"/>
    <property type="molecule type" value="Genomic_DNA"/>
</dbReference>
<sequence length="126" mass="13789">MAVEFAVVAPVIAIVTFILVNALVFAGDCAAFDSAARDAIRMQADDGWEPQAAAEVRERIEARLGMEHESVEVTCERTSLGHVRYTASARFSPPFLRGVRVFGAGVFELRHDVEFTVSSYRKGVVV</sequence>
<reference evidence="3" key="1">
    <citation type="submission" date="2018-05" db="EMBL/GenBank/DDBJ databases">
        <title>Genome Sequencing of selected type strains of the family Eggerthellaceae.</title>
        <authorList>
            <person name="Danylec N."/>
            <person name="Stoll D.A."/>
            <person name="Doetsch A."/>
            <person name="Huch M."/>
        </authorList>
    </citation>
    <scope>NUCLEOTIDE SEQUENCE [LARGE SCALE GENOMIC DNA]</scope>
    <source>
        <strain evidence="3">DSM 17537</strain>
    </source>
</reference>
<evidence type="ECO:0000313" key="2">
    <source>
        <dbReference type="EMBL" id="RNL20783.1"/>
    </source>
</evidence>
<keyword evidence="1" id="KW-0812">Transmembrane</keyword>
<dbReference type="Proteomes" id="UP000267368">
    <property type="component" value="Unassembled WGS sequence"/>
</dbReference>
<keyword evidence="3" id="KW-1185">Reference proteome</keyword>
<name>A0A3N0AG81_9ACTN</name>